<evidence type="ECO:0000313" key="3">
    <source>
        <dbReference type="EMBL" id="EHQ01160.1"/>
    </source>
</evidence>
<proteinExistence type="predicted"/>
<dbReference type="EMBL" id="JH594606">
    <property type="protein sequence ID" value="EHQ01160.1"/>
    <property type="molecule type" value="Genomic_DNA"/>
</dbReference>
<name>H2BYN9_GILLR</name>
<dbReference type="eggNOG" id="COG3828">
    <property type="taxonomic scope" value="Bacteria"/>
</dbReference>
<sequence>MKTVLIILLYTFTGNLCAQEWIPLFNGENMEGWEQVGNGNFILENGMLKSSGGMGLLWFTEKKFENARIKVVYKGADENNAGVFIRIPEKPTEAWMPVNKGFEVQIDDRGDEYHKTGVLYSFTKAKANPEIPGEWNTMEITLDENRTLVHINGILVTDFTEGDPVPEKVKSYEPARGPRPESGYIGLQNHGGDDVVYFKEISYQELD</sequence>
<dbReference type="AlphaFoldDB" id="H2BYN9"/>
<feature type="compositionally biased region" description="Basic and acidic residues" evidence="1">
    <location>
        <begin position="165"/>
        <end position="179"/>
    </location>
</feature>
<dbReference type="InterPro" id="IPR010496">
    <property type="entry name" value="AL/BT2_dom"/>
</dbReference>
<gene>
    <name evidence="3" type="ORF">Gilli_0446</name>
</gene>
<feature type="region of interest" description="Disordered" evidence="1">
    <location>
        <begin position="165"/>
        <end position="186"/>
    </location>
</feature>
<evidence type="ECO:0000313" key="4">
    <source>
        <dbReference type="Proteomes" id="UP000003844"/>
    </source>
</evidence>
<dbReference type="GO" id="GO:0016787">
    <property type="term" value="F:hydrolase activity"/>
    <property type="evidence" value="ECO:0007669"/>
    <property type="project" value="InterPro"/>
</dbReference>
<feature type="domain" description="3-keto-alpha-glucoside-1,2-lyase/3-keto-2-hydroxy-glucal hydratase" evidence="2">
    <location>
        <begin position="20"/>
        <end position="202"/>
    </location>
</feature>
<dbReference type="Pfam" id="PF06439">
    <property type="entry name" value="3keto-disac_hyd"/>
    <property type="match status" value="1"/>
</dbReference>
<dbReference type="STRING" id="865937.Gilli_0446"/>
<dbReference type="HOGENOM" id="CLU_073042_2_1_10"/>
<reference evidence="4" key="1">
    <citation type="journal article" date="2012" name="Stand. Genomic Sci.">
        <title>Genome sequence of the Antarctic rhodopsins-containing flavobacterium Gillisia limnaea type strain (R-8282(T)).</title>
        <authorList>
            <person name="Riedel T."/>
            <person name="Held B."/>
            <person name="Nolan M."/>
            <person name="Lucas S."/>
            <person name="Lapidus A."/>
            <person name="Tice H."/>
            <person name="Del Rio T.G."/>
            <person name="Cheng J.F."/>
            <person name="Han C."/>
            <person name="Tapia R."/>
            <person name="Goodwin L.A."/>
            <person name="Pitluck S."/>
            <person name="Liolios K."/>
            <person name="Mavromatis K."/>
            <person name="Pagani I."/>
            <person name="Ivanova N."/>
            <person name="Mikhailova N."/>
            <person name="Pati A."/>
            <person name="Chen A."/>
            <person name="Palaniappan K."/>
            <person name="Land M."/>
            <person name="Rohde M."/>
            <person name="Tindall B.J."/>
            <person name="Detter J.C."/>
            <person name="Goker M."/>
            <person name="Bristow J."/>
            <person name="Eisen J.A."/>
            <person name="Markowitz V."/>
            <person name="Hugenholtz P."/>
            <person name="Kyrpides N.C."/>
            <person name="Klenk H.P."/>
            <person name="Woyke T."/>
        </authorList>
    </citation>
    <scope>NUCLEOTIDE SEQUENCE [LARGE SCALE GENOMIC DNA]</scope>
    <source>
        <strain evidence="4">DSM 15749 / LMG 21470 / R-8282</strain>
    </source>
</reference>
<dbReference type="OrthoDB" id="949239at2"/>
<evidence type="ECO:0000256" key="1">
    <source>
        <dbReference type="SAM" id="MobiDB-lite"/>
    </source>
</evidence>
<dbReference type="Proteomes" id="UP000003844">
    <property type="component" value="Unassembled WGS sequence"/>
</dbReference>
<accession>H2BYN9</accession>
<protein>
    <recommendedName>
        <fullName evidence="2">3-keto-alpha-glucoside-1,2-lyase/3-keto-2-hydroxy-glucal hydratase domain-containing protein</fullName>
    </recommendedName>
</protein>
<dbReference type="RefSeq" id="WP_006987486.1">
    <property type="nucleotide sequence ID" value="NZ_JH594606.1"/>
</dbReference>
<organism evidence="3 4">
    <name type="scientific">Gillisia limnaea (strain DSM 15749 / LMG 21470 / R-8282)</name>
    <dbReference type="NCBI Taxonomy" id="865937"/>
    <lineage>
        <taxon>Bacteria</taxon>
        <taxon>Pseudomonadati</taxon>
        <taxon>Bacteroidota</taxon>
        <taxon>Flavobacteriia</taxon>
        <taxon>Flavobacteriales</taxon>
        <taxon>Flavobacteriaceae</taxon>
        <taxon>Gillisia</taxon>
    </lineage>
</organism>
<evidence type="ECO:0000259" key="2">
    <source>
        <dbReference type="Pfam" id="PF06439"/>
    </source>
</evidence>
<dbReference type="Gene3D" id="2.60.120.560">
    <property type="entry name" value="Exo-inulinase, domain 1"/>
    <property type="match status" value="1"/>
</dbReference>
<keyword evidence="4" id="KW-1185">Reference proteome</keyword>